<dbReference type="EMBL" id="KV417643">
    <property type="protein sequence ID" value="KZP12682.1"/>
    <property type="molecule type" value="Genomic_DNA"/>
</dbReference>
<evidence type="ECO:0000313" key="1">
    <source>
        <dbReference type="EMBL" id="KZP12682.1"/>
    </source>
</evidence>
<proteinExistence type="predicted"/>
<accession>A0A166BIR9</accession>
<reference evidence="1" key="1">
    <citation type="journal article" date="2016" name="Mol. Biol. Evol.">
        <title>Comparative Genomics of Early-Diverging Mushroom-Forming Fungi Provides Insights into the Origins of Lignocellulose Decay Capabilities.</title>
        <authorList>
            <person name="Nagy L.G."/>
            <person name="Riley R."/>
            <person name="Tritt A."/>
            <person name="Adam C."/>
            <person name="Daum C."/>
            <person name="Floudas D."/>
            <person name="Sun H."/>
            <person name="Yadav J.S."/>
            <person name="Pangilinan J."/>
            <person name="Larsson K.H."/>
            <person name="Matsuura K."/>
            <person name="Barry K."/>
            <person name="Labutti K."/>
            <person name="Kuo R."/>
            <person name="Ohm R.A."/>
            <person name="Bhattacharya S.S."/>
            <person name="Shirouzu T."/>
            <person name="Yoshinaga Y."/>
            <person name="Martin F.M."/>
            <person name="Grigoriev I.V."/>
            <person name="Hibbett D.S."/>
        </authorList>
    </citation>
    <scope>NUCLEOTIDE SEQUENCE [LARGE SCALE GENOMIC DNA]</scope>
    <source>
        <strain evidence="1">CBS 109695</strain>
    </source>
</reference>
<dbReference type="AlphaFoldDB" id="A0A166BIR9"/>
<sequence>MNAAKLRLPLSLKASICMHALAGRRYQAKGRCSACTKLLREMNAGSEASTQATCSRMELERWNTMDAAGFHGERGMGSAGESTVVHDSLTSIHESEIELADGSTPKHHRARSWLTSKLGEIAYASISGSTRSELAVYPSSAAARDPHS</sequence>
<protein>
    <submittedName>
        <fullName evidence="1">Uncharacterized protein</fullName>
    </submittedName>
</protein>
<name>A0A166BIR9_9AGAM</name>
<organism evidence="1">
    <name type="scientific">Athelia psychrophila</name>
    <dbReference type="NCBI Taxonomy" id="1759441"/>
    <lineage>
        <taxon>Eukaryota</taxon>
        <taxon>Fungi</taxon>
        <taxon>Dikarya</taxon>
        <taxon>Basidiomycota</taxon>
        <taxon>Agaricomycotina</taxon>
        <taxon>Agaricomycetes</taxon>
        <taxon>Agaricomycetidae</taxon>
        <taxon>Atheliales</taxon>
        <taxon>Atheliaceae</taxon>
        <taxon>Athelia</taxon>
    </lineage>
</organism>
<gene>
    <name evidence="1" type="ORF">FIBSPDRAFT_936744</name>
</gene>